<evidence type="ECO:0000313" key="10">
    <source>
        <dbReference type="EMBL" id="QSI78936.1"/>
    </source>
</evidence>
<dbReference type="PANTHER" id="PTHR42996:SF1">
    <property type="entry name" value="PHOSPHATE-BINDING PROTEIN PSTS"/>
    <property type="match status" value="1"/>
</dbReference>
<dbReference type="EMBL" id="CP071060">
    <property type="protein sequence ID" value="QSI78936.1"/>
    <property type="molecule type" value="Genomic_DNA"/>
</dbReference>
<organism evidence="10 11">
    <name type="scientific">Niveibacterium microcysteis</name>
    <dbReference type="NCBI Taxonomy" id="2811415"/>
    <lineage>
        <taxon>Bacteria</taxon>
        <taxon>Pseudomonadati</taxon>
        <taxon>Pseudomonadota</taxon>
        <taxon>Betaproteobacteria</taxon>
        <taxon>Rhodocyclales</taxon>
        <taxon>Rhodocyclaceae</taxon>
        <taxon>Niveibacterium</taxon>
    </lineage>
</organism>
<evidence type="ECO:0000256" key="7">
    <source>
        <dbReference type="PIRNR" id="PIRNR002756"/>
    </source>
</evidence>
<keyword evidence="11" id="KW-1185">Reference proteome</keyword>
<evidence type="ECO:0000256" key="3">
    <source>
        <dbReference type="ARBA" id="ARBA00011529"/>
    </source>
</evidence>
<comment type="function">
    <text evidence="1 7">Part of the ABC transporter complex PstSACB involved in phosphate import.</text>
</comment>
<dbReference type="Pfam" id="PF12849">
    <property type="entry name" value="PBP_like_2"/>
    <property type="match status" value="1"/>
</dbReference>
<keyword evidence="5 7" id="KW-0813">Transport</keyword>
<name>A0ABX7MB17_9RHOO</name>
<feature type="signal peptide" evidence="8">
    <location>
        <begin position="1"/>
        <end position="23"/>
    </location>
</feature>
<evidence type="ECO:0000256" key="4">
    <source>
        <dbReference type="ARBA" id="ARBA00021889"/>
    </source>
</evidence>
<dbReference type="NCBIfam" id="NF008171">
    <property type="entry name" value="PRK10918.1"/>
    <property type="match status" value="1"/>
</dbReference>
<dbReference type="PIRSF" id="PIRSF002756">
    <property type="entry name" value="PstS"/>
    <property type="match status" value="1"/>
</dbReference>
<dbReference type="InterPro" id="IPR024370">
    <property type="entry name" value="PBP_domain"/>
</dbReference>
<keyword evidence="6 7" id="KW-0592">Phosphate transport</keyword>
<evidence type="ECO:0000256" key="6">
    <source>
        <dbReference type="ARBA" id="ARBA00022592"/>
    </source>
</evidence>
<feature type="chain" id="PRO_5045816002" description="Phosphate-binding protein PstS" evidence="8">
    <location>
        <begin position="24"/>
        <end position="346"/>
    </location>
</feature>
<accession>A0ABX7MB17</accession>
<keyword evidence="8" id="KW-0732">Signal</keyword>
<gene>
    <name evidence="10" type="primary">pstS</name>
    <name evidence="10" type="ORF">JY500_10115</name>
</gene>
<dbReference type="SUPFAM" id="SSF53850">
    <property type="entry name" value="Periplasmic binding protein-like II"/>
    <property type="match status" value="1"/>
</dbReference>
<dbReference type="CDD" id="cd13565">
    <property type="entry name" value="PBP2_PstS"/>
    <property type="match status" value="1"/>
</dbReference>
<evidence type="ECO:0000259" key="9">
    <source>
        <dbReference type="Pfam" id="PF12849"/>
    </source>
</evidence>
<evidence type="ECO:0000256" key="1">
    <source>
        <dbReference type="ARBA" id="ARBA00002841"/>
    </source>
</evidence>
<proteinExistence type="inferred from homology"/>
<dbReference type="PANTHER" id="PTHR42996">
    <property type="entry name" value="PHOSPHATE-BINDING PROTEIN PSTS"/>
    <property type="match status" value="1"/>
</dbReference>
<dbReference type="NCBIfam" id="TIGR00975">
    <property type="entry name" value="3a0107s03"/>
    <property type="match status" value="1"/>
</dbReference>
<dbReference type="RefSeq" id="WP_206256262.1">
    <property type="nucleotide sequence ID" value="NZ_CP071060.1"/>
</dbReference>
<evidence type="ECO:0000256" key="2">
    <source>
        <dbReference type="ARBA" id="ARBA00008725"/>
    </source>
</evidence>
<sequence length="346" mass="36353">MKTLLCRAVAACAIAGVSIIVQAAEVTGAGASSPRLVYLKWAEAYGKATGNTIRYQSIGSGGGVKEVTSKSVDFGASDIPLTESELDKRGLVQFPVLVGAAVPFVNLPKVAAGELRLTGPLLADIFRGRLTRWDDPRIADINPGVSLPAMSIVVVRRDDGAGVSYFLTHYLAKVSPEWRDSIGVGSAVQWPVGLGGKGDEGVANFVRRLPGAIGYVEYGYARANKLAHVSMQNRSGAFVAPDEKSLAAAARSAAWDKSAFGEVLSDQSAPEAWPIAGASFVMLQRTTDKLAQAAAVVKFFGWSCQNGGKFALDGGYVPLPGETVNQLGAAWQRIKDPAGKTIATLE</sequence>
<comment type="similarity">
    <text evidence="2 7">Belongs to the PstS family.</text>
</comment>
<comment type="subunit">
    <text evidence="3 7">The complex is composed of two ATP-binding proteins (PstB), two transmembrane proteins (PstC and PstA) and a solute-binding protein (PstS).</text>
</comment>
<reference evidence="10 11" key="1">
    <citation type="submission" date="2021-02" db="EMBL/GenBank/DDBJ databases">
        <title>Niveibacterium changnyeongensis HC41.</title>
        <authorList>
            <person name="Kang M."/>
        </authorList>
    </citation>
    <scope>NUCLEOTIDE SEQUENCE [LARGE SCALE GENOMIC DNA]</scope>
    <source>
        <strain evidence="10 11">HC41</strain>
    </source>
</reference>
<feature type="domain" description="PBP" evidence="9">
    <location>
        <begin position="24"/>
        <end position="289"/>
    </location>
</feature>
<evidence type="ECO:0000256" key="8">
    <source>
        <dbReference type="SAM" id="SignalP"/>
    </source>
</evidence>
<protein>
    <recommendedName>
        <fullName evidence="4 7">Phosphate-binding protein PstS</fullName>
    </recommendedName>
</protein>
<evidence type="ECO:0000313" key="11">
    <source>
        <dbReference type="Proteomes" id="UP000663570"/>
    </source>
</evidence>
<evidence type="ECO:0000256" key="5">
    <source>
        <dbReference type="ARBA" id="ARBA00022448"/>
    </source>
</evidence>
<dbReference type="Gene3D" id="3.40.190.10">
    <property type="entry name" value="Periplasmic binding protein-like II"/>
    <property type="match status" value="2"/>
</dbReference>
<dbReference type="InterPro" id="IPR050962">
    <property type="entry name" value="Phosphate-bind_PstS"/>
</dbReference>
<dbReference type="Proteomes" id="UP000663570">
    <property type="component" value="Chromosome"/>
</dbReference>
<dbReference type="InterPro" id="IPR005673">
    <property type="entry name" value="ABC_phos-bd_PstS"/>
</dbReference>